<protein>
    <submittedName>
        <fullName evidence="1">Uncharacterized protein</fullName>
    </submittedName>
</protein>
<accession>A0A563VVM5</accession>
<keyword evidence="2" id="KW-1185">Reference proteome</keyword>
<organism evidence="1 2">
    <name type="scientific">Hyella patelloides LEGE 07179</name>
    <dbReference type="NCBI Taxonomy" id="945734"/>
    <lineage>
        <taxon>Bacteria</taxon>
        <taxon>Bacillati</taxon>
        <taxon>Cyanobacteriota</taxon>
        <taxon>Cyanophyceae</taxon>
        <taxon>Pleurocapsales</taxon>
        <taxon>Hyellaceae</taxon>
        <taxon>Hyella</taxon>
    </lineage>
</organism>
<name>A0A563VVM5_9CYAN</name>
<dbReference type="EMBL" id="CAACVJ010000270">
    <property type="protein sequence ID" value="VEP15518.1"/>
    <property type="molecule type" value="Genomic_DNA"/>
</dbReference>
<evidence type="ECO:0000313" key="1">
    <source>
        <dbReference type="EMBL" id="VEP15518.1"/>
    </source>
</evidence>
<proteinExistence type="predicted"/>
<sequence length="203" mass="22381">MSQQPILNPGAAQLNYTNGVSIAAQPRTITFSEALSNKKLEDILISEVALKYIEKLPLADYLGMSLSPKMLVPFPQNPEAVRKYITGRLLGSGSWKTIGKAPIQAGINLMYLLDNCQLTINISEARLQQAQKASMAAILFSGNFNYNISQDIPEEARINQLKQALSFWQSDMVNFRDIVINKFLTAPEPVDTFQGGGSVFPTL</sequence>
<dbReference type="AlphaFoldDB" id="A0A563VVM5"/>
<evidence type="ECO:0000313" key="2">
    <source>
        <dbReference type="Proteomes" id="UP000320055"/>
    </source>
</evidence>
<reference evidence="1 2" key="1">
    <citation type="submission" date="2019-01" db="EMBL/GenBank/DDBJ databases">
        <authorList>
            <person name="Brito A."/>
        </authorList>
    </citation>
    <scope>NUCLEOTIDE SEQUENCE [LARGE SCALE GENOMIC DNA]</scope>
    <source>
        <strain evidence="1">1</strain>
    </source>
</reference>
<dbReference type="Proteomes" id="UP000320055">
    <property type="component" value="Unassembled WGS sequence"/>
</dbReference>
<gene>
    <name evidence="1" type="ORF">H1P_3410001</name>
</gene>